<dbReference type="AlphaFoldDB" id="A0A512ASZ8"/>
<evidence type="ECO:0000256" key="4">
    <source>
        <dbReference type="ARBA" id="ARBA00022692"/>
    </source>
</evidence>
<gene>
    <name evidence="9" type="ORF">AAE02nite_05030</name>
</gene>
<keyword evidence="3" id="KW-1003">Cell membrane</keyword>
<evidence type="ECO:0000256" key="7">
    <source>
        <dbReference type="SAM" id="Phobius"/>
    </source>
</evidence>
<dbReference type="RefSeq" id="WP_246150743.1">
    <property type="nucleotide sequence ID" value="NZ_BJYS01000002.1"/>
</dbReference>
<accession>A0A512ASZ8</accession>
<dbReference type="Pfam" id="PF04239">
    <property type="entry name" value="DUF421"/>
    <property type="match status" value="1"/>
</dbReference>
<keyword evidence="5 7" id="KW-1133">Transmembrane helix</keyword>
<dbReference type="InterPro" id="IPR023090">
    <property type="entry name" value="UPF0702_alpha/beta_dom_sf"/>
</dbReference>
<organism evidence="9 10">
    <name type="scientific">Adhaeribacter aerolatus</name>
    <dbReference type="NCBI Taxonomy" id="670289"/>
    <lineage>
        <taxon>Bacteria</taxon>
        <taxon>Pseudomonadati</taxon>
        <taxon>Bacteroidota</taxon>
        <taxon>Cytophagia</taxon>
        <taxon>Cytophagales</taxon>
        <taxon>Hymenobacteraceae</taxon>
        <taxon>Adhaeribacter</taxon>
    </lineage>
</organism>
<dbReference type="PANTHER" id="PTHR34582:SF6">
    <property type="entry name" value="UPF0702 TRANSMEMBRANE PROTEIN YCAP"/>
    <property type="match status" value="1"/>
</dbReference>
<evidence type="ECO:0000256" key="3">
    <source>
        <dbReference type="ARBA" id="ARBA00022475"/>
    </source>
</evidence>
<evidence type="ECO:0000313" key="9">
    <source>
        <dbReference type="EMBL" id="GEO02839.1"/>
    </source>
</evidence>
<evidence type="ECO:0000256" key="5">
    <source>
        <dbReference type="ARBA" id="ARBA00022989"/>
    </source>
</evidence>
<reference evidence="9 10" key="1">
    <citation type="submission" date="2019-07" db="EMBL/GenBank/DDBJ databases">
        <title>Whole genome shotgun sequence of Adhaeribacter aerolatus NBRC 106133.</title>
        <authorList>
            <person name="Hosoyama A."/>
            <person name="Uohara A."/>
            <person name="Ohji S."/>
            <person name="Ichikawa N."/>
        </authorList>
    </citation>
    <scope>NUCLEOTIDE SEQUENCE [LARGE SCALE GENOMIC DNA]</scope>
    <source>
        <strain evidence="9 10">NBRC 106133</strain>
    </source>
</reference>
<evidence type="ECO:0000256" key="1">
    <source>
        <dbReference type="ARBA" id="ARBA00004651"/>
    </source>
</evidence>
<name>A0A512ASZ8_9BACT</name>
<evidence type="ECO:0000259" key="8">
    <source>
        <dbReference type="Pfam" id="PF04239"/>
    </source>
</evidence>
<dbReference type="Gene3D" id="3.30.240.20">
    <property type="entry name" value="bsu07140 like domains"/>
    <property type="match status" value="1"/>
</dbReference>
<proteinExistence type="inferred from homology"/>
<evidence type="ECO:0000313" key="10">
    <source>
        <dbReference type="Proteomes" id="UP000321532"/>
    </source>
</evidence>
<dbReference type="EMBL" id="BJYS01000002">
    <property type="protein sequence ID" value="GEO02839.1"/>
    <property type="molecule type" value="Genomic_DNA"/>
</dbReference>
<dbReference type="Proteomes" id="UP000321532">
    <property type="component" value="Unassembled WGS sequence"/>
</dbReference>
<feature type="domain" description="YetF C-terminal" evidence="8">
    <location>
        <begin position="97"/>
        <end position="163"/>
    </location>
</feature>
<evidence type="ECO:0000256" key="2">
    <source>
        <dbReference type="ARBA" id="ARBA00006448"/>
    </source>
</evidence>
<keyword evidence="6 7" id="KW-0472">Membrane</keyword>
<comment type="caution">
    <text evidence="9">The sequence shown here is derived from an EMBL/GenBank/DDBJ whole genome shotgun (WGS) entry which is preliminary data.</text>
</comment>
<feature type="transmembrane region" description="Helical" evidence="7">
    <location>
        <begin position="48"/>
        <end position="66"/>
    </location>
</feature>
<keyword evidence="4 7" id="KW-0812">Transmembrane</keyword>
<evidence type="ECO:0000256" key="6">
    <source>
        <dbReference type="ARBA" id="ARBA00023136"/>
    </source>
</evidence>
<feature type="transmembrane region" description="Helical" evidence="7">
    <location>
        <begin position="16"/>
        <end position="36"/>
    </location>
</feature>
<feature type="transmembrane region" description="Helical" evidence="7">
    <location>
        <begin position="72"/>
        <end position="90"/>
    </location>
</feature>
<protein>
    <recommendedName>
        <fullName evidence="8">YetF C-terminal domain-containing protein</fullName>
    </recommendedName>
</protein>
<comment type="subcellular location">
    <subcellularLocation>
        <location evidence="1">Cell membrane</location>
        <topology evidence="1">Multi-pass membrane protein</topology>
    </subcellularLocation>
</comment>
<comment type="similarity">
    <text evidence="2">Belongs to the UPF0702 family.</text>
</comment>
<dbReference type="GO" id="GO:0005886">
    <property type="term" value="C:plasma membrane"/>
    <property type="evidence" value="ECO:0007669"/>
    <property type="project" value="UniProtKB-SubCell"/>
</dbReference>
<sequence>MEDLFREIIGPDSNAINWWQMSIRGIIIFSFTLLLIRFGDNRIFGKSAAFDIALGVILGSVLSRGITGNAPFVPVLVSSFVLVFMHRFLAHLACRSSIGNFIKGKSYQLIKNGELLHDQMNHNRITQKDLEEAMRENGKINNLKEVEAAFLERNGNISIINKKG</sequence>
<dbReference type="PANTHER" id="PTHR34582">
    <property type="entry name" value="UPF0702 TRANSMEMBRANE PROTEIN YCAP"/>
    <property type="match status" value="1"/>
</dbReference>
<dbReference type="InterPro" id="IPR007353">
    <property type="entry name" value="DUF421"/>
</dbReference>
<keyword evidence="10" id="KW-1185">Reference proteome</keyword>